<dbReference type="RefSeq" id="WP_345107279.1">
    <property type="nucleotide sequence ID" value="NZ_BAABCV010000016.1"/>
</dbReference>
<dbReference type="Gene3D" id="3.10.20.310">
    <property type="entry name" value="membrane protein fhac"/>
    <property type="match status" value="1"/>
</dbReference>
<dbReference type="EMBL" id="BAABCV010000016">
    <property type="protein sequence ID" value="GAA4105186.1"/>
    <property type="molecule type" value="Genomic_DNA"/>
</dbReference>
<evidence type="ECO:0000256" key="2">
    <source>
        <dbReference type="ARBA" id="ARBA00023136"/>
    </source>
</evidence>
<evidence type="ECO:0000256" key="1">
    <source>
        <dbReference type="ARBA" id="ARBA00004370"/>
    </source>
</evidence>
<dbReference type="InterPro" id="IPR000184">
    <property type="entry name" value="Bac_surfAg_D15"/>
</dbReference>
<evidence type="ECO:0000259" key="3">
    <source>
        <dbReference type="Pfam" id="PF01103"/>
    </source>
</evidence>
<name>A0ABP7X5C1_9SPHI</name>
<reference evidence="5" key="1">
    <citation type="journal article" date="2019" name="Int. J. Syst. Evol. Microbiol.">
        <title>The Global Catalogue of Microorganisms (GCM) 10K type strain sequencing project: providing services to taxonomists for standard genome sequencing and annotation.</title>
        <authorList>
            <consortium name="The Broad Institute Genomics Platform"/>
            <consortium name="The Broad Institute Genome Sequencing Center for Infectious Disease"/>
            <person name="Wu L."/>
            <person name="Ma J."/>
        </authorList>
    </citation>
    <scope>NUCLEOTIDE SEQUENCE [LARGE SCALE GENOMIC DNA]</scope>
    <source>
        <strain evidence="5">JCM 17085</strain>
    </source>
</reference>
<proteinExistence type="predicted"/>
<keyword evidence="5" id="KW-1185">Reference proteome</keyword>
<dbReference type="Proteomes" id="UP001500841">
    <property type="component" value="Unassembled WGS sequence"/>
</dbReference>
<sequence length="797" mass="91146">MKAYIGTAKYRIAILSILLLFIGSGCSLTRGLKGNEKLVRKVTIKGIDEEFEEQALNYVDKQQQPNNAFNLQLYYLFNKNGKKNIGEPPAILDSDLVEFSRLQIEKFTQSKGYLKAKVEDSITIKKKKAFLTFTVNEGPMFRIRKIQDSIADPRVRTLYRKTRLVFSHLQPGGRFDADSLAFDRDAFFQEMKRNGYYDFYRQYLNYTVDSTYNSGVVDLTLFIDNPADKLAHPIYTINNTLITISNSYGRYNGKEDTLKVDSQFKFVDFSHRFKPHPVVDYVLLKKGQLYNADMQTATTSRLSELNVFRNVPNPEYTKTADSTNRLNMVLKLIPLKRMSDRVEGEFLFADGRYGYNIGNTFTDRNIFKKAVTLQVKLNLSVLYDNGRNTSSNKSIVENQDFKVGASLIYPWIVTPFNFAKPGKYGVPHTTFSSNYSLFFQKGLVQRTSLVNSVTYDFLETANKVHSVTPINIEFSRGIIDPEAYQELLKKNSYSYIKLIGRTVFTTGSQYTYQANGNLLNTYQNFTYFKGSLDVGGNMLSLAANTFNTPKDTLGKRKLFGYTFYQYAKTEIDLRFYHSFGGERQFIFRVNPGIGIPYGNSDQLIFEKNFYAGGANDIRAWLPRTLGPGQFNRGTYYGGDTTLRSRLKYIDQFGEIKFITNAEYRYKLVNNFFGSKLKGAVFIDAGNVWRLHKQPENPNGEFRFGNFLQSTAIGIGTGLRFDVSFFVFRLDAAFKFKDPQFSGSDQWVLLKHGNELFHPGAFKQAYLDANRVGVDKNGRSVGDTYNFMQLNFGIGMPF</sequence>
<organism evidence="4 5">
    <name type="scientific">Mucilaginibacter panaciglaebae</name>
    <dbReference type="NCBI Taxonomy" id="502331"/>
    <lineage>
        <taxon>Bacteria</taxon>
        <taxon>Pseudomonadati</taxon>
        <taxon>Bacteroidota</taxon>
        <taxon>Sphingobacteriia</taxon>
        <taxon>Sphingobacteriales</taxon>
        <taxon>Sphingobacteriaceae</taxon>
        <taxon>Mucilaginibacter</taxon>
    </lineage>
</organism>
<keyword evidence="2" id="KW-0472">Membrane</keyword>
<comment type="caution">
    <text evidence="4">The sequence shown here is derived from an EMBL/GenBank/DDBJ whole genome shotgun (WGS) entry which is preliminary data.</text>
</comment>
<accession>A0ABP7X5C1</accession>
<dbReference type="PROSITE" id="PS51257">
    <property type="entry name" value="PROKAR_LIPOPROTEIN"/>
    <property type="match status" value="1"/>
</dbReference>
<evidence type="ECO:0000313" key="4">
    <source>
        <dbReference type="EMBL" id="GAA4105186.1"/>
    </source>
</evidence>
<protein>
    <submittedName>
        <fullName evidence="4">BamA/TamA family outer membrane protein</fullName>
    </submittedName>
</protein>
<dbReference type="Gene3D" id="2.40.160.50">
    <property type="entry name" value="membrane protein fhac: a member of the omp85/tpsb transporter family"/>
    <property type="match status" value="1"/>
</dbReference>
<feature type="domain" description="Bacterial surface antigen (D15)" evidence="3">
    <location>
        <begin position="352"/>
        <end position="742"/>
    </location>
</feature>
<evidence type="ECO:0000313" key="5">
    <source>
        <dbReference type="Proteomes" id="UP001500841"/>
    </source>
</evidence>
<gene>
    <name evidence="4" type="ORF">GCM10022392_33630</name>
</gene>
<dbReference type="Pfam" id="PF01103">
    <property type="entry name" value="Omp85"/>
    <property type="match status" value="1"/>
</dbReference>
<comment type="subcellular location">
    <subcellularLocation>
        <location evidence="1">Membrane</location>
    </subcellularLocation>
</comment>